<sequence length="138" mass="15000">MAAKMRGIQQAIKRTQQIVGEITGEKAVSAIKAATYIIRTESASMTPVATSALINSQYDTVEFNGTRITGKIGYAANYALYVHNAPGKLLGTNTPRTGRLKGKGNVWDKSGEPKFLLKAGENTRELVDQVIKKEMTLK</sequence>
<evidence type="ECO:0008006" key="3">
    <source>
        <dbReference type="Google" id="ProtNLM"/>
    </source>
</evidence>
<dbReference type="GeneID" id="16045550"/>
<gene>
    <name evidence="1" type="ORF">VPRG_00001</name>
</gene>
<accession>R9TMU3</accession>
<dbReference type="Proteomes" id="UP000201358">
    <property type="component" value="Segment"/>
</dbReference>
<dbReference type="EMBL" id="JF974312">
    <property type="protein sequence ID" value="AGN34243.1"/>
    <property type="molecule type" value="Genomic_DNA"/>
</dbReference>
<proteinExistence type="predicted"/>
<dbReference type="OrthoDB" id="20906at10239"/>
<organism evidence="1 2">
    <name type="scientific">Vibrio phage pYD38-A</name>
    <dbReference type="NCBI Taxonomy" id="754051"/>
    <lineage>
        <taxon>Viruses</taxon>
        <taxon>Duplodnaviria</taxon>
        <taxon>Heunggongvirae</taxon>
        <taxon>Uroviricota</taxon>
        <taxon>Caudoviricetes</taxon>
        <taxon>Roufvirus</taxon>
        <taxon>Roufvirus pIS4A</taxon>
    </lineage>
</organism>
<name>R9TMU3_9CAUD</name>
<dbReference type="KEGG" id="vg:16045550"/>
<evidence type="ECO:0000313" key="2">
    <source>
        <dbReference type="Proteomes" id="UP000201358"/>
    </source>
</evidence>
<protein>
    <recommendedName>
        <fullName evidence="3">HK97 gp10 family phage protein</fullName>
    </recommendedName>
</protein>
<dbReference type="RefSeq" id="YP_008126165.1">
    <property type="nucleotide sequence ID" value="NC_021534.1"/>
</dbReference>
<reference evidence="1 2" key="1">
    <citation type="submission" date="2010-12" db="EMBL/GenBank/DDBJ databases">
        <title>The Genome Sequence of Vibrio phage pYD38-A.</title>
        <authorList>
            <consortium name="The Broad Institute Genome Sequencing Platform"/>
            <person name="Henn M.R."/>
            <person name="Wolf A."/>
            <person name="Jost G."/>
            <person name="Levin J."/>
            <person name="Malboeuf C."/>
            <person name="Casali M."/>
            <person name="Russ C."/>
            <person name="Lennon N."/>
            <person name="Chapman S.B."/>
            <person name="Erlich R."/>
            <person name="Young S.K."/>
            <person name="Yandava C."/>
            <person name="Zeng Q."/>
            <person name="Alvarado L."/>
            <person name="Anderson S."/>
            <person name="Berlin A."/>
            <person name="Chen Z."/>
            <person name="Freedman E."/>
            <person name="Gellesch M."/>
            <person name="Goldberg J."/>
            <person name="Green L."/>
            <person name="Griggs A."/>
            <person name="Gujja S."/>
            <person name="Heilman E.R."/>
            <person name="Heiman D."/>
            <person name="Hollinger A."/>
            <person name="Howarth C."/>
            <person name="Larson L."/>
            <person name="Mehta T."/>
            <person name="Pearson M."/>
            <person name="Roberts A."/>
            <person name="Ryan E."/>
            <person name="Saif S."/>
            <person name="Shea T."/>
            <person name="Shenoy N."/>
            <person name="Sisk P."/>
            <person name="Stolte C."/>
            <person name="Sykes S."/>
            <person name="White J."/>
            <person name="Haas B."/>
            <person name="Nusbaum C."/>
            <person name="Birren B."/>
        </authorList>
    </citation>
    <scope>NUCLEOTIDE SEQUENCE [LARGE SCALE GENOMIC DNA]</scope>
    <source>
        <strain evidence="2">pYD38</strain>
    </source>
</reference>
<evidence type="ECO:0000313" key="1">
    <source>
        <dbReference type="EMBL" id="AGN34243.1"/>
    </source>
</evidence>